<proteinExistence type="predicted"/>
<evidence type="ECO:0008006" key="3">
    <source>
        <dbReference type="Google" id="ProtNLM"/>
    </source>
</evidence>
<dbReference type="RefSeq" id="WP_378775222.1">
    <property type="nucleotide sequence ID" value="NZ_JBHTMX010000053.1"/>
</dbReference>
<reference evidence="2" key="1">
    <citation type="journal article" date="2019" name="Int. J. Syst. Evol. Microbiol.">
        <title>The Global Catalogue of Microorganisms (GCM) 10K type strain sequencing project: providing services to taxonomists for standard genome sequencing and annotation.</title>
        <authorList>
            <consortium name="The Broad Institute Genomics Platform"/>
            <consortium name="The Broad Institute Genome Sequencing Center for Infectious Disease"/>
            <person name="Wu L."/>
            <person name="Ma J."/>
        </authorList>
    </citation>
    <scope>NUCLEOTIDE SEQUENCE [LARGE SCALE GENOMIC DNA]</scope>
    <source>
        <strain evidence="2">CCUG 61696</strain>
    </source>
</reference>
<protein>
    <recommendedName>
        <fullName evidence="3">Integrase catalytic domain-containing protein</fullName>
    </recommendedName>
</protein>
<name>A0ABW3Z6U3_9HYPH</name>
<keyword evidence="2" id="KW-1185">Reference proteome</keyword>
<dbReference type="EMBL" id="JBHTMX010000053">
    <property type="protein sequence ID" value="MFD1331989.1"/>
    <property type="molecule type" value="Genomic_DNA"/>
</dbReference>
<comment type="caution">
    <text evidence="1">The sequence shown here is derived from an EMBL/GenBank/DDBJ whole genome shotgun (WGS) entry which is preliminary data.</text>
</comment>
<gene>
    <name evidence="1" type="ORF">ACFQ4O_08255</name>
</gene>
<sequence>MLEAWRRDCNEERLHSKLGWVTSWAYDNAILEIPAAIDNGSNHDRTLASAG</sequence>
<dbReference type="Proteomes" id="UP001597171">
    <property type="component" value="Unassembled WGS sequence"/>
</dbReference>
<organism evidence="1 2">
    <name type="scientific">Methylopila musalis</name>
    <dbReference type="NCBI Taxonomy" id="1134781"/>
    <lineage>
        <taxon>Bacteria</taxon>
        <taxon>Pseudomonadati</taxon>
        <taxon>Pseudomonadota</taxon>
        <taxon>Alphaproteobacteria</taxon>
        <taxon>Hyphomicrobiales</taxon>
        <taxon>Methylopilaceae</taxon>
        <taxon>Methylopila</taxon>
    </lineage>
</organism>
<accession>A0ABW3Z6U3</accession>
<evidence type="ECO:0000313" key="2">
    <source>
        <dbReference type="Proteomes" id="UP001597171"/>
    </source>
</evidence>
<evidence type="ECO:0000313" key="1">
    <source>
        <dbReference type="EMBL" id="MFD1331989.1"/>
    </source>
</evidence>